<gene>
    <name evidence="5" type="primary">cwf19</name>
    <name evidence="5" type="ORF">HK105_200593</name>
</gene>
<feature type="compositionally biased region" description="Low complexity" evidence="2">
    <location>
        <begin position="85"/>
        <end position="99"/>
    </location>
</feature>
<dbReference type="PANTHER" id="PTHR12072:SF5">
    <property type="entry name" value="CWF19-LIKE PROTEIN 2"/>
    <property type="match status" value="1"/>
</dbReference>
<dbReference type="InterPro" id="IPR006767">
    <property type="entry name" value="Cwf19-like_C_dom-2"/>
</dbReference>
<dbReference type="Pfam" id="PF04676">
    <property type="entry name" value="CwfJ_C_2"/>
    <property type="match status" value="1"/>
</dbReference>
<feature type="compositionally biased region" description="Basic residues" evidence="2">
    <location>
        <begin position="62"/>
        <end position="82"/>
    </location>
</feature>
<feature type="region of interest" description="Disordered" evidence="2">
    <location>
        <begin position="1"/>
        <end position="219"/>
    </location>
</feature>
<name>A0ABR4NJN9_9FUNG</name>
<accession>A0ABR4NJN9</accession>
<feature type="compositionally biased region" description="Basic residues" evidence="2">
    <location>
        <begin position="41"/>
        <end position="54"/>
    </location>
</feature>
<dbReference type="InterPro" id="IPR006768">
    <property type="entry name" value="Cwf19-like_C_dom-1"/>
</dbReference>
<proteinExistence type="inferred from homology"/>
<comment type="similarity">
    <text evidence="1">Belongs to the CWF19 family.</text>
</comment>
<dbReference type="InterPro" id="IPR036265">
    <property type="entry name" value="HIT-like_sf"/>
</dbReference>
<keyword evidence="6" id="KW-1185">Reference proteome</keyword>
<evidence type="ECO:0000256" key="1">
    <source>
        <dbReference type="ARBA" id="ARBA00006795"/>
    </source>
</evidence>
<feature type="domain" description="Cwf19-like C-terminal" evidence="4">
    <location>
        <begin position="470"/>
        <end position="592"/>
    </location>
</feature>
<dbReference type="Proteomes" id="UP001527925">
    <property type="component" value="Unassembled WGS sequence"/>
</dbReference>
<dbReference type="SUPFAM" id="SSF54197">
    <property type="entry name" value="HIT-like"/>
    <property type="match status" value="1"/>
</dbReference>
<reference evidence="5 6" key="1">
    <citation type="submission" date="2023-09" db="EMBL/GenBank/DDBJ databases">
        <title>Pangenome analysis of Batrachochytrium dendrobatidis and related Chytrids.</title>
        <authorList>
            <person name="Yacoub M.N."/>
            <person name="Stajich J.E."/>
            <person name="James T.Y."/>
        </authorList>
    </citation>
    <scope>NUCLEOTIDE SEQUENCE [LARGE SCALE GENOMIC DNA]</scope>
    <source>
        <strain evidence="5 6">JEL0888</strain>
    </source>
</reference>
<comment type="caution">
    <text evidence="5">The sequence shown here is derived from an EMBL/GenBank/DDBJ whole genome shotgun (WGS) entry which is preliminary data.</text>
</comment>
<feature type="compositionally biased region" description="Basic and acidic residues" evidence="2">
    <location>
        <begin position="190"/>
        <end position="202"/>
    </location>
</feature>
<evidence type="ECO:0000259" key="4">
    <source>
        <dbReference type="Pfam" id="PF04677"/>
    </source>
</evidence>
<dbReference type="InterPro" id="IPR040194">
    <property type="entry name" value="Cwf19-like"/>
</dbReference>
<organism evidence="5 6">
    <name type="scientific">Polyrhizophydium stewartii</name>
    <dbReference type="NCBI Taxonomy" id="2732419"/>
    <lineage>
        <taxon>Eukaryota</taxon>
        <taxon>Fungi</taxon>
        <taxon>Fungi incertae sedis</taxon>
        <taxon>Chytridiomycota</taxon>
        <taxon>Chytridiomycota incertae sedis</taxon>
        <taxon>Chytridiomycetes</taxon>
        <taxon>Rhizophydiales</taxon>
        <taxon>Rhizophydiales incertae sedis</taxon>
        <taxon>Polyrhizophydium</taxon>
    </lineage>
</organism>
<dbReference type="PANTHER" id="PTHR12072">
    <property type="entry name" value="CWF19, CELL CYCLE CONTROL PROTEIN"/>
    <property type="match status" value="1"/>
</dbReference>
<feature type="compositionally biased region" description="Low complexity" evidence="2">
    <location>
        <begin position="13"/>
        <end position="27"/>
    </location>
</feature>
<dbReference type="Pfam" id="PF04677">
    <property type="entry name" value="CwfJ_C_1"/>
    <property type="match status" value="1"/>
</dbReference>
<protein>
    <submittedName>
        <fullName evidence="5">Pre-mRNA-splicing factor cwf19</fullName>
    </submittedName>
</protein>
<evidence type="ECO:0000256" key="2">
    <source>
        <dbReference type="SAM" id="MobiDB-lite"/>
    </source>
</evidence>
<evidence type="ECO:0000313" key="6">
    <source>
        <dbReference type="Proteomes" id="UP001527925"/>
    </source>
</evidence>
<sequence length="712" mass="80400">MDRDGGLGRGARGESAATETAAAAVAGHEGRSENTRGASPGRHKSSKDRKRKSSKDHMHKSSKDRKHKRHKQQKDGKHRRERRGSSSSSSAGGEADSGANTSSDERPRGKGRGDDGDDGGVWVEKRPASGDVAGSRGSPTHAAPQVDSASPAAARPDWMSERTGEDVFGFGSGPAPKRKSQRELEAEEEEARRLAIRKERELNPSYFDKPSTPTAPQASIEQPKRAFEFGDRGANWRMMKLKRVFDIAGEEGRSVDDVALERYGSVEAFQEALDERAFLDKANNVKPKDSIGSYRPSISGTSRFQMPGGQPHDQLNKLNAEVLKARLMRKPNLKELEQNYQREKARAEMHKASGVQIVVVPTIDERGRMIDLGQGLSRETSGGKQAREQTHDKAGNRLRYTSAEEGQSVKDMMLQEKLAQRTSFDEDLSRRIAKDGAFRDDLEYLDDSAERFARKKDMSDDLKKRFAIDNYKKSQDALSKCSFCFRDGEAPRATVVSIGVKTYLALPETVEMLPGHCLIVPVQHALTSLELEDDAWDEIRNFQKCLLQMAAAQNKGVLFMEQVVNFKWHKHTVIECYPVPMSLFEDAPAYYKACWRDPTDRDLQEALSAAEEEWSQHQKVIVTDRGFRRSMVKNLPYFHVWFDPNRGLGHVIEDPEEWRPWFGREVIASVLDLPPDRWRKPRRAQPHEARQRLEAFRARWAPFDWTKMLDGE</sequence>
<evidence type="ECO:0000259" key="3">
    <source>
        <dbReference type="Pfam" id="PF04676"/>
    </source>
</evidence>
<feature type="domain" description="Cwf19-like protein C-terminal" evidence="3">
    <location>
        <begin position="613"/>
        <end position="706"/>
    </location>
</feature>
<dbReference type="EMBL" id="JADGIZ020000002">
    <property type="protein sequence ID" value="KAL2919679.1"/>
    <property type="molecule type" value="Genomic_DNA"/>
</dbReference>
<feature type="compositionally biased region" description="Basic and acidic residues" evidence="2">
    <location>
        <begin position="103"/>
        <end position="114"/>
    </location>
</feature>
<evidence type="ECO:0000313" key="5">
    <source>
        <dbReference type="EMBL" id="KAL2919679.1"/>
    </source>
</evidence>